<dbReference type="HAMAP" id="MF_00221">
    <property type="entry name" value="NRAMP"/>
    <property type="match status" value="1"/>
</dbReference>
<dbReference type="InterPro" id="IPR006016">
    <property type="entry name" value="UspA"/>
</dbReference>
<dbReference type="PRINTS" id="PR00447">
    <property type="entry name" value="NATRESASSCMP"/>
</dbReference>
<dbReference type="Proteomes" id="UP000620550">
    <property type="component" value="Unassembled WGS sequence"/>
</dbReference>
<comment type="function">
    <text evidence="7">H(+)-stimulated, divalent metal cation uptake system.</text>
</comment>
<dbReference type="CDD" id="cd00293">
    <property type="entry name" value="USP-like"/>
    <property type="match status" value="1"/>
</dbReference>
<evidence type="ECO:0000256" key="2">
    <source>
        <dbReference type="ARBA" id="ARBA00022448"/>
    </source>
</evidence>
<evidence type="ECO:0000256" key="4">
    <source>
        <dbReference type="ARBA" id="ARBA00022847"/>
    </source>
</evidence>
<dbReference type="SUPFAM" id="SSF52402">
    <property type="entry name" value="Adenine nucleotide alpha hydrolases-like"/>
    <property type="match status" value="1"/>
</dbReference>
<sequence>MEFYDVFSGRFPKLHSMKNAHQHRSLDDVHESITVHQGKSKLKRLLSFFGPAYLISVGYMDPGNWATDLAGGSQFGYALLWVLLMSNLMALLLQSLCTRLGIVRGKDLAQCNREIYPKRMNFVLYILAELAIAACDLAEVLGMAIGLNLLFGIDILWGVLISFVDTFLLLYLQRLGMRKLELLIVGLITLIGICFFVEMFFARPQLDEVMQGFIPSLPNHAALYIAIGIIGATVMPHNLYLHSALVQTRKIERSTSAIRRAIKYNFLDSAIALQLAFFVNAAILILAASVFHKNGMHNVAELQDAYRLLGSTLGTDWAPKLFAVALILAGQSSTITGTLAGQIVMEGYLQLRISPFLRRLLTRLLAIVPAIVVIVLFGDKEVGQMLIFSQVLLSMQLAFAVIPLIHFVSDRAKMGEFAIGSYTRFFSWLIAAVIAVLNFQLVFSEVGRWLSQVEHVLLRVLIVGSALGLLLLLLMTFVYPWVLRRRAVRSDVHTSFEVLEFKAASSFRTILLALDFSRSDEKVISQVLQHSPSACKLVLIHVVESASVKYTGGTTEDLEAREDRRRLEQYATFLRDKNYVVTCALRYNDRINAIRICCEQYHADLLIVGSHGHTGFKDVIFGETVNKLRHAGKIPVLIAQ</sequence>
<evidence type="ECO:0000256" key="3">
    <source>
        <dbReference type="ARBA" id="ARBA00022692"/>
    </source>
</evidence>
<evidence type="ECO:0000256" key="1">
    <source>
        <dbReference type="ARBA" id="ARBA00004141"/>
    </source>
</evidence>
<name>A0ABQ3HVF9_9SPHI</name>
<dbReference type="InterPro" id="IPR001046">
    <property type="entry name" value="NRAMP_fam"/>
</dbReference>
<feature type="transmembrane region" description="Helical" evidence="7">
    <location>
        <begin position="42"/>
        <end position="60"/>
    </location>
</feature>
<dbReference type="PANTHER" id="PTHR11706:SF33">
    <property type="entry name" value="NATURAL RESISTANCE-ASSOCIATED MACROPHAGE PROTEIN 2"/>
    <property type="match status" value="1"/>
</dbReference>
<feature type="domain" description="UspA" evidence="8">
    <location>
        <begin position="507"/>
        <end position="638"/>
    </location>
</feature>
<feature type="transmembrane region" description="Helical" evidence="7">
    <location>
        <begin position="151"/>
        <end position="170"/>
    </location>
</feature>
<feature type="transmembrane region" description="Helical" evidence="7">
    <location>
        <begin position="321"/>
        <end position="340"/>
    </location>
</feature>
<dbReference type="Gene3D" id="3.40.50.620">
    <property type="entry name" value="HUPs"/>
    <property type="match status" value="1"/>
</dbReference>
<keyword evidence="3 7" id="KW-0812">Transmembrane</keyword>
<proteinExistence type="inferred from homology"/>
<evidence type="ECO:0000256" key="6">
    <source>
        <dbReference type="ARBA" id="ARBA00023136"/>
    </source>
</evidence>
<keyword evidence="6 7" id="KW-0472">Membrane</keyword>
<organism evidence="9 10">
    <name type="scientific">Sphingobacterium griseoflavum</name>
    <dbReference type="NCBI Taxonomy" id="1474952"/>
    <lineage>
        <taxon>Bacteria</taxon>
        <taxon>Pseudomonadati</taxon>
        <taxon>Bacteroidota</taxon>
        <taxon>Sphingobacteriia</taxon>
        <taxon>Sphingobacteriales</taxon>
        <taxon>Sphingobacteriaceae</taxon>
        <taxon>Sphingobacterium</taxon>
    </lineage>
</organism>
<dbReference type="NCBIfam" id="NF037982">
    <property type="entry name" value="Nramp_1"/>
    <property type="match status" value="1"/>
</dbReference>
<keyword evidence="7" id="KW-0406">Ion transport</keyword>
<protein>
    <recommendedName>
        <fullName evidence="7">Divalent metal cation transporter MntH</fullName>
    </recommendedName>
</protein>
<feature type="transmembrane region" description="Helical" evidence="7">
    <location>
        <begin position="182"/>
        <end position="201"/>
    </location>
</feature>
<feature type="transmembrane region" description="Helical" evidence="7">
    <location>
        <begin position="266"/>
        <end position="291"/>
    </location>
</feature>
<comment type="subcellular location">
    <subcellularLocation>
        <location evidence="7">Cell membrane</location>
        <topology evidence="7">Multi-pass membrane protein</topology>
    </subcellularLocation>
    <subcellularLocation>
        <location evidence="1">Membrane</location>
        <topology evidence="1">Multi-pass membrane protein</topology>
    </subcellularLocation>
</comment>
<dbReference type="NCBIfam" id="TIGR01197">
    <property type="entry name" value="nramp"/>
    <property type="match status" value="1"/>
</dbReference>
<feature type="transmembrane region" description="Helical" evidence="7">
    <location>
        <begin position="425"/>
        <end position="444"/>
    </location>
</feature>
<accession>A0ABQ3HVF9</accession>
<dbReference type="PANTHER" id="PTHR11706">
    <property type="entry name" value="SOLUTE CARRIER PROTEIN FAMILY 11 MEMBER"/>
    <property type="match status" value="1"/>
</dbReference>
<feature type="transmembrane region" description="Helical" evidence="7">
    <location>
        <begin position="221"/>
        <end position="245"/>
    </location>
</feature>
<comment type="caution">
    <text evidence="7">Lacks conserved residue(s) required for the propagation of feature annotation.</text>
</comment>
<keyword evidence="7" id="KW-1003">Cell membrane</keyword>
<dbReference type="InterPro" id="IPR014729">
    <property type="entry name" value="Rossmann-like_a/b/a_fold"/>
</dbReference>
<keyword evidence="10" id="KW-1185">Reference proteome</keyword>
<feature type="transmembrane region" description="Helical" evidence="7">
    <location>
        <begin position="384"/>
        <end position="405"/>
    </location>
</feature>
<evidence type="ECO:0000256" key="7">
    <source>
        <dbReference type="HAMAP-Rule" id="MF_00221"/>
    </source>
</evidence>
<keyword evidence="5 7" id="KW-1133">Transmembrane helix</keyword>
<keyword evidence="4 7" id="KW-0769">Symport</keyword>
<feature type="transmembrane region" description="Helical" evidence="7">
    <location>
        <begin position="80"/>
        <end position="102"/>
    </location>
</feature>
<dbReference type="NCBIfam" id="NF001923">
    <property type="entry name" value="PRK00701.1"/>
    <property type="match status" value="1"/>
</dbReference>
<feature type="transmembrane region" description="Helical" evidence="7">
    <location>
        <begin position="360"/>
        <end position="378"/>
    </location>
</feature>
<evidence type="ECO:0000256" key="5">
    <source>
        <dbReference type="ARBA" id="ARBA00022989"/>
    </source>
</evidence>
<reference evidence="10" key="1">
    <citation type="journal article" date="2019" name="Int. J. Syst. Evol. Microbiol.">
        <title>The Global Catalogue of Microorganisms (GCM) 10K type strain sequencing project: providing services to taxonomists for standard genome sequencing and annotation.</title>
        <authorList>
            <consortium name="The Broad Institute Genomics Platform"/>
            <consortium name="The Broad Institute Genome Sequencing Center for Infectious Disease"/>
            <person name="Wu L."/>
            <person name="Ma J."/>
        </authorList>
    </citation>
    <scope>NUCLEOTIDE SEQUENCE [LARGE SCALE GENOMIC DNA]</scope>
    <source>
        <strain evidence="10">CGMCC 1.12966</strain>
    </source>
</reference>
<feature type="transmembrane region" description="Helical" evidence="7">
    <location>
        <begin position="122"/>
        <end position="145"/>
    </location>
</feature>
<evidence type="ECO:0000313" key="10">
    <source>
        <dbReference type="Proteomes" id="UP000620550"/>
    </source>
</evidence>
<dbReference type="Pfam" id="PF00582">
    <property type="entry name" value="Usp"/>
    <property type="match status" value="1"/>
</dbReference>
<gene>
    <name evidence="7 9" type="primary">mntH</name>
    <name evidence="9" type="ORF">GCM10017764_11830</name>
</gene>
<comment type="caution">
    <text evidence="9">The sequence shown here is derived from an EMBL/GenBank/DDBJ whole genome shotgun (WGS) entry which is preliminary data.</text>
</comment>
<feature type="transmembrane region" description="Helical" evidence="7">
    <location>
        <begin position="456"/>
        <end position="479"/>
    </location>
</feature>
<comment type="similarity">
    <text evidence="7">Belongs to the NRAMP family.</text>
</comment>
<evidence type="ECO:0000259" key="8">
    <source>
        <dbReference type="Pfam" id="PF00582"/>
    </source>
</evidence>
<evidence type="ECO:0000313" key="9">
    <source>
        <dbReference type="EMBL" id="GHE30544.1"/>
    </source>
</evidence>
<dbReference type="Pfam" id="PF01566">
    <property type="entry name" value="Nramp"/>
    <property type="match status" value="1"/>
</dbReference>
<dbReference type="EMBL" id="BNAF01000004">
    <property type="protein sequence ID" value="GHE30544.1"/>
    <property type="molecule type" value="Genomic_DNA"/>
</dbReference>
<keyword evidence="2 7" id="KW-0813">Transport</keyword>